<keyword evidence="4" id="KW-1185">Reference proteome</keyword>
<evidence type="ECO:0000313" key="3">
    <source>
        <dbReference type="EMBL" id="CAF1178370.1"/>
    </source>
</evidence>
<sequence>EPGIIFDPYSYPTPTSYTQPGPVVWSG</sequence>
<evidence type="ECO:0000313" key="4">
    <source>
        <dbReference type="Proteomes" id="UP000663870"/>
    </source>
</evidence>
<comment type="caution">
    <text evidence="3">The sequence shown here is derived from an EMBL/GenBank/DDBJ whole genome shotgun (WGS) entry which is preliminary data.</text>
</comment>
<dbReference type="Proteomes" id="UP000663870">
    <property type="component" value="Unassembled WGS sequence"/>
</dbReference>
<dbReference type="EMBL" id="CAJNOL010000720">
    <property type="protein sequence ID" value="CAF1176955.1"/>
    <property type="molecule type" value="Genomic_DNA"/>
</dbReference>
<dbReference type="Gene3D" id="2.70.50.70">
    <property type="match status" value="1"/>
</dbReference>
<organism evidence="3 4">
    <name type="scientific">Rotaria sordida</name>
    <dbReference type="NCBI Taxonomy" id="392033"/>
    <lineage>
        <taxon>Eukaryota</taxon>
        <taxon>Metazoa</taxon>
        <taxon>Spiralia</taxon>
        <taxon>Gnathifera</taxon>
        <taxon>Rotifera</taxon>
        <taxon>Eurotatoria</taxon>
        <taxon>Bdelloidea</taxon>
        <taxon>Philodinida</taxon>
        <taxon>Philodinidae</taxon>
        <taxon>Rotaria</taxon>
    </lineage>
</organism>
<name>A0A814UKJ6_9BILA</name>
<dbReference type="EMBL" id="CAJNOH010000383">
    <property type="protein sequence ID" value="CAF1022537.1"/>
    <property type="molecule type" value="Genomic_DNA"/>
</dbReference>
<evidence type="ECO:0000313" key="2">
    <source>
        <dbReference type="EMBL" id="CAF1176955.1"/>
    </source>
</evidence>
<proteinExistence type="predicted"/>
<accession>A0A814UKJ6</accession>
<gene>
    <name evidence="2" type="ORF">JXQ802_LOCUS23124</name>
    <name evidence="3" type="ORF">JXQ802_LOCUS23200</name>
    <name evidence="1" type="ORF">PYM288_LOCUS15701</name>
</gene>
<feature type="non-terminal residue" evidence="3">
    <location>
        <position position="1"/>
    </location>
</feature>
<dbReference type="AlphaFoldDB" id="A0A814UKJ6"/>
<evidence type="ECO:0000313" key="1">
    <source>
        <dbReference type="EMBL" id="CAF1022537.1"/>
    </source>
</evidence>
<protein>
    <submittedName>
        <fullName evidence="3">Uncharacterized protein</fullName>
    </submittedName>
</protein>
<dbReference type="EMBL" id="CAJNOL010000724">
    <property type="protein sequence ID" value="CAF1178370.1"/>
    <property type="molecule type" value="Genomic_DNA"/>
</dbReference>
<dbReference type="Proteomes" id="UP000663854">
    <property type="component" value="Unassembled WGS sequence"/>
</dbReference>
<reference evidence="3" key="1">
    <citation type="submission" date="2021-02" db="EMBL/GenBank/DDBJ databases">
        <authorList>
            <person name="Nowell W R."/>
        </authorList>
    </citation>
    <scope>NUCLEOTIDE SEQUENCE</scope>
</reference>